<accession>A0ABS1Q519</accession>
<evidence type="ECO:0000313" key="2">
    <source>
        <dbReference type="EMBL" id="MBL1119781.1"/>
    </source>
</evidence>
<gene>
    <name evidence="2" type="ORF">JK364_46875</name>
</gene>
<dbReference type="SMART" id="SM00530">
    <property type="entry name" value="HTH_XRE"/>
    <property type="match status" value="1"/>
</dbReference>
<dbReference type="InterPro" id="IPR010982">
    <property type="entry name" value="Lambda_DNA-bd_dom_sf"/>
</dbReference>
<dbReference type="InterPro" id="IPR001387">
    <property type="entry name" value="Cro/C1-type_HTH"/>
</dbReference>
<dbReference type="PROSITE" id="PS50943">
    <property type="entry name" value="HTH_CROC1"/>
    <property type="match status" value="1"/>
</dbReference>
<comment type="caution">
    <text evidence="2">The sequence shown here is derived from an EMBL/GenBank/DDBJ whole genome shotgun (WGS) entry which is preliminary data.</text>
</comment>
<protein>
    <submittedName>
        <fullName evidence="2">Helix-turn-helix transcriptional regulator</fullName>
    </submittedName>
</protein>
<evidence type="ECO:0000259" key="1">
    <source>
        <dbReference type="PROSITE" id="PS50943"/>
    </source>
</evidence>
<name>A0ABS1Q519_9ACTN</name>
<sequence>MARGFGAVLQRLRNQAGITQEELERRSGVGVRTIRGLETGERTNPRMATVQRLADALALRAEERVELLSAAFPPGSDGGRWSR</sequence>
<feature type="domain" description="HTH cro/C1-type" evidence="1">
    <location>
        <begin position="9"/>
        <end position="64"/>
    </location>
</feature>
<dbReference type="Pfam" id="PF01381">
    <property type="entry name" value="HTH_3"/>
    <property type="match status" value="1"/>
</dbReference>
<dbReference type="CDD" id="cd00093">
    <property type="entry name" value="HTH_XRE"/>
    <property type="match status" value="1"/>
</dbReference>
<dbReference type="Gene3D" id="1.10.260.40">
    <property type="entry name" value="lambda repressor-like DNA-binding domains"/>
    <property type="match status" value="1"/>
</dbReference>
<dbReference type="RefSeq" id="WP_201857555.1">
    <property type="nucleotide sequence ID" value="NZ_JAERRG010000036.1"/>
</dbReference>
<dbReference type="SUPFAM" id="SSF47413">
    <property type="entry name" value="lambda repressor-like DNA-binding domains"/>
    <property type="match status" value="1"/>
</dbReference>
<keyword evidence="3" id="KW-1185">Reference proteome</keyword>
<reference evidence="2 3" key="1">
    <citation type="submission" date="2021-01" db="EMBL/GenBank/DDBJ databases">
        <title>WGS of actinomycetes isolated from Thailand.</title>
        <authorList>
            <person name="Thawai C."/>
        </authorList>
    </citation>
    <scope>NUCLEOTIDE SEQUENCE [LARGE SCALE GENOMIC DNA]</scope>
    <source>
        <strain evidence="2 3">CA3R110</strain>
    </source>
</reference>
<dbReference type="Proteomes" id="UP000621510">
    <property type="component" value="Unassembled WGS sequence"/>
</dbReference>
<dbReference type="EMBL" id="JAERRG010000036">
    <property type="protein sequence ID" value="MBL1119781.1"/>
    <property type="molecule type" value="Genomic_DNA"/>
</dbReference>
<proteinExistence type="predicted"/>
<organism evidence="2 3">
    <name type="scientific">Streptomyces endocoffeicus</name>
    <dbReference type="NCBI Taxonomy" id="2898945"/>
    <lineage>
        <taxon>Bacteria</taxon>
        <taxon>Bacillati</taxon>
        <taxon>Actinomycetota</taxon>
        <taxon>Actinomycetes</taxon>
        <taxon>Kitasatosporales</taxon>
        <taxon>Streptomycetaceae</taxon>
        <taxon>Streptomyces</taxon>
    </lineage>
</organism>
<evidence type="ECO:0000313" key="3">
    <source>
        <dbReference type="Proteomes" id="UP000621510"/>
    </source>
</evidence>